<dbReference type="Pfam" id="PF17784">
    <property type="entry name" value="Sulfotransfer_4"/>
    <property type="match status" value="1"/>
</dbReference>
<keyword evidence="3" id="KW-1185">Reference proteome</keyword>
<dbReference type="EMBL" id="JBEFKJ010000003">
    <property type="protein sequence ID" value="KAL2047215.1"/>
    <property type="molecule type" value="Genomic_DNA"/>
</dbReference>
<reference evidence="2 3" key="1">
    <citation type="submission" date="2024-09" db="EMBL/GenBank/DDBJ databases">
        <title>Rethinking Asexuality: The Enigmatic Case of Functional Sexual Genes in Lepraria (Stereocaulaceae).</title>
        <authorList>
            <person name="Doellman M."/>
            <person name="Sun Y."/>
            <person name="Barcenas-Pena A."/>
            <person name="Lumbsch H.T."/>
            <person name="Grewe F."/>
        </authorList>
    </citation>
    <scope>NUCLEOTIDE SEQUENCE [LARGE SCALE GENOMIC DNA]</scope>
    <source>
        <strain evidence="2 3">Mercado 3170</strain>
    </source>
</reference>
<dbReference type="Proteomes" id="UP001590950">
    <property type="component" value="Unassembled WGS sequence"/>
</dbReference>
<dbReference type="SUPFAM" id="SSF52540">
    <property type="entry name" value="P-loop containing nucleoside triphosphate hydrolases"/>
    <property type="match status" value="1"/>
</dbReference>
<evidence type="ECO:0000313" key="3">
    <source>
        <dbReference type="Proteomes" id="UP001590950"/>
    </source>
</evidence>
<proteinExistence type="predicted"/>
<dbReference type="Gene3D" id="3.40.50.300">
    <property type="entry name" value="P-loop containing nucleotide triphosphate hydrolases"/>
    <property type="match status" value="1"/>
</dbReference>
<comment type="caution">
    <text evidence="2">The sequence shown here is derived from an EMBL/GenBank/DDBJ whole genome shotgun (WGS) entry which is preliminary data.</text>
</comment>
<protein>
    <submittedName>
        <fullName evidence="2">Uncharacterized protein</fullName>
    </submittedName>
</protein>
<organism evidence="2 3">
    <name type="scientific">Stereocaulon virgatum</name>
    <dbReference type="NCBI Taxonomy" id="373712"/>
    <lineage>
        <taxon>Eukaryota</taxon>
        <taxon>Fungi</taxon>
        <taxon>Dikarya</taxon>
        <taxon>Ascomycota</taxon>
        <taxon>Pezizomycotina</taxon>
        <taxon>Lecanoromycetes</taxon>
        <taxon>OSLEUM clade</taxon>
        <taxon>Lecanoromycetidae</taxon>
        <taxon>Lecanorales</taxon>
        <taxon>Lecanorineae</taxon>
        <taxon>Stereocaulaceae</taxon>
        <taxon>Stereocaulon</taxon>
    </lineage>
</organism>
<dbReference type="PANTHER" id="PTHR36978:SF4">
    <property type="entry name" value="P-LOOP CONTAINING NUCLEOSIDE TRIPHOSPHATE HYDROLASE PROTEIN"/>
    <property type="match status" value="1"/>
</dbReference>
<dbReference type="InterPro" id="IPR027417">
    <property type="entry name" value="P-loop_NTPase"/>
</dbReference>
<keyword evidence="1" id="KW-0812">Transmembrane</keyword>
<name>A0ABR4AP41_9LECA</name>
<accession>A0ABR4AP41</accession>
<gene>
    <name evidence="2" type="ORF">N7G274_001234</name>
</gene>
<keyword evidence="1" id="KW-0472">Membrane</keyword>
<keyword evidence="1" id="KW-1133">Transmembrane helix</keyword>
<sequence>MATIPLSLEERDTKIFLDYLINTILGTPPTKFRPIDFLHDGRREMPMKVLCLGYSRTGTLDLSIALETLGFRTYHLAEVSQNPTHFPCWKQAQEAKYLGKGKMWEKKEFEKMLGKHDAVLDIPCLNFAEELIAMYPEAKVILSDMPADEWVTKMSQSAGYVVSWKSWPFIAWADPILVKPWWDYMRLTNRIIGWTEPARAKANYLKHNALVRKACPKERLLEFTPGKSGWEELCAFLGTDVPATPFPKVPDEQFFVGVHIFYLIRAAKLAAGKVALVAAPVIALSATALYFDFSWALKR</sequence>
<dbReference type="PANTHER" id="PTHR36978">
    <property type="entry name" value="P-LOOP CONTAINING NUCLEOTIDE TRIPHOSPHATE HYDROLASE"/>
    <property type="match status" value="1"/>
</dbReference>
<evidence type="ECO:0000256" key="1">
    <source>
        <dbReference type="SAM" id="Phobius"/>
    </source>
</evidence>
<evidence type="ECO:0000313" key="2">
    <source>
        <dbReference type="EMBL" id="KAL2047215.1"/>
    </source>
</evidence>
<feature type="transmembrane region" description="Helical" evidence="1">
    <location>
        <begin position="274"/>
        <end position="293"/>
    </location>
</feature>
<dbReference type="InterPro" id="IPR040632">
    <property type="entry name" value="Sulfotransfer_4"/>
</dbReference>